<dbReference type="InterPro" id="IPR011990">
    <property type="entry name" value="TPR-like_helical_dom_sf"/>
</dbReference>
<feature type="compositionally biased region" description="Acidic residues" evidence="4">
    <location>
        <begin position="217"/>
        <end position="226"/>
    </location>
</feature>
<dbReference type="EMBL" id="CAJNDS010002530">
    <property type="protein sequence ID" value="CAE7514001.1"/>
    <property type="molecule type" value="Genomic_DNA"/>
</dbReference>
<dbReference type="Gene3D" id="1.25.40.10">
    <property type="entry name" value="Tetratricopeptide repeat domain"/>
    <property type="match status" value="1"/>
</dbReference>
<dbReference type="Pfam" id="PF03343">
    <property type="entry name" value="SART-1"/>
    <property type="match status" value="1"/>
</dbReference>
<accession>A0A812T9X4</accession>
<feature type="region of interest" description="Disordered" evidence="4">
    <location>
        <begin position="204"/>
        <end position="228"/>
    </location>
</feature>
<dbReference type="Proteomes" id="UP000604046">
    <property type="component" value="Unassembled WGS sequence"/>
</dbReference>
<sequence length="485" mass="53696">MFFLGSLLQSKLQPTLITFNAALSAFDSTGLWMEALGVLVQLQDHCLLPDLITFHALLACNKTEWRRACMWLTEVDGRYLQRDLVTQSAIITACTAAEQWELSLFLGSGDAHRASGAGDAHTVTDTIVACDRGGMWESTLWLLESMADVAVEGDTIACNAAMAACASQGAWSQVLFGLRELQLKELSALAYDAAVVACANAEKASFSEDGPSRPDDAGSDEEDPELYEQLSKQRRLVKRADTGQAKKGEAALTQVSERIQGMAGEEDEEKEQKEKELSNVALTATTEFCNVVQTPLEKIETLKHESFRGSTLYKQQATQRKGIAAGERKARKAGLPEEVLAATKDAEEDLEQTLIEESLDLSCASGLEYLRARSQIGCDQDSHRIRKLDNRPLEMSTVDGDIKLEYRDDFGRVQTPKEAFRSISWKFHGKVPGRKNMERRLLRLENEMRLKSMNVIEALPTLRALRHAQTAEAKPYMVLSGANEK</sequence>
<evidence type="ECO:0000313" key="5">
    <source>
        <dbReference type="EMBL" id="CAE7514001.1"/>
    </source>
</evidence>
<evidence type="ECO:0000256" key="2">
    <source>
        <dbReference type="ARBA" id="ARBA00006076"/>
    </source>
</evidence>
<reference evidence="5" key="1">
    <citation type="submission" date="2021-02" db="EMBL/GenBank/DDBJ databases">
        <authorList>
            <person name="Dougan E. K."/>
            <person name="Rhodes N."/>
            <person name="Thang M."/>
            <person name="Chan C."/>
        </authorList>
    </citation>
    <scope>NUCLEOTIDE SEQUENCE</scope>
</reference>
<name>A0A812T9X4_9DINO</name>
<gene>
    <name evidence="5" type="primary">DOT2</name>
    <name evidence="5" type="ORF">SNAT2548_LOCUS28771</name>
</gene>
<comment type="similarity">
    <text evidence="2">Belongs to the SNU66/SART1 family.</text>
</comment>
<dbReference type="PANTHER" id="PTHR14152">
    <property type="entry name" value="SQUAMOUS CELL CARCINOMA ANTIGEN RECOGNISED BY CYTOTOXIC T LYMPHOCYTES"/>
    <property type="match status" value="1"/>
</dbReference>
<comment type="subcellular location">
    <subcellularLocation>
        <location evidence="1">Nucleus</location>
    </subcellularLocation>
</comment>
<evidence type="ECO:0000313" key="6">
    <source>
        <dbReference type="Proteomes" id="UP000604046"/>
    </source>
</evidence>
<dbReference type="GO" id="GO:0045292">
    <property type="term" value="P:mRNA cis splicing, via spliceosome"/>
    <property type="evidence" value="ECO:0007669"/>
    <property type="project" value="TreeGrafter"/>
</dbReference>
<organism evidence="5 6">
    <name type="scientific">Symbiodinium natans</name>
    <dbReference type="NCBI Taxonomy" id="878477"/>
    <lineage>
        <taxon>Eukaryota</taxon>
        <taxon>Sar</taxon>
        <taxon>Alveolata</taxon>
        <taxon>Dinophyceae</taxon>
        <taxon>Suessiales</taxon>
        <taxon>Symbiodiniaceae</taxon>
        <taxon>Symbiodinium</taxon>
    </lineage>
</organism>
<dbReference type="AlphaFoldDB" id="A0A812T9X4"/>
<evidence type="ECO:0000256" key="3">
    <source>
        <dbReference type="ARBA" id="ARBA00023242"/>
    </source>
</evidence>
<comment type="caution">
    <text evidence="5">The sequence shown here is derived from an EMBL/GenBank/DDBJ whole genome shotgun (WGS) entry which is preliminary data.</text>
</comment>
<dbReference type="GO" id="GO:0000481">
    <property type="term" value="P:maturation of 5S rRNA"/>
    <property type="evidence" value="ECO:0007669"/>
    <property type="project" value="TreeGrafter"/>
</dbReference>
<evidence type="ECO:0000256" key="1">
    <source>
        <dbReference type="ARBA" id="ARBA00004123"/>
    </source>
</evidence>
<dbReference type="OrthoDB" id="5583at2759"/>
<dbReference type="InterPro" id="IPR005011">
    <property type="entry name" value="SNU66/SART1"/>
</dbReference>
<proteinExistence type="inferred from homology"/>
<keyword evidence="3" id="KW-0539">Nucleus</keyword>
<dbReference type="GO" id="GO:0046540">
    <property type="term" value="C:U4/U6 x U5 tri-snRNP complex"/>
    <property type="evidence" value="ECO:0007669"/>
    <property type="project" value="TreeGrafter"/>
</dbReference>
<protein>
    <submittedName>
        <fullName evidence="5">DOT2 protein</fullName>
    </submittedName>
</protein>
<evidence type="ECO:0000256" key="4">
    <source>
        <dbReference type="SAM" id="MobiDB-lite"/>
    </source>
</evidence>
<keyword evidence="6" id="KW-1185">Reference proteome</keyword>
<dbReference type="PANTHER" id="PTHR14152:SF5">
    <property type="entry name" value="U4_U6.U5 TRI-SNRNP-ASSOCIATED PROTEIN 1"/>
    <property type="match status" value="1"/>
</dbReference>